<sequence length="205" mass="22457">MEFMGFHIVDIVIVALVAFLAIKGLVNGFSKELLSFISIVAGVVLAARYNMTAVDFINEQKLFPVIPEEFAKIIGFILIVLAVWLIIGVISSIINKLTSGANGFISRVLGYILSAARYVFIFSLIIFGVSQSEFFQKSATKFKTDTQLFQPMSEIGAQILNIELNQTVVADDNLTIESKDVNLTDVNLTVNPALETVVTENNSSN</sequence>
<dbReference type="Pfam" id="PF02674">
    <property type="entry name" value="Colicin_V"/>
    <property type="match status" value="1"/>
</dbReference>
<reference evidence="6" key="1">
    <citation type="submission" date="2020-01" db="EMBL/GenBank/DDBJ databases">
        <authorList>
            <person name="Meier V. D."/>
            <person name="Meier V D."/>
        </authorList>
    </citation>
    <scope>NUCLEOTIDE SEQUENCE</scope>
    <source>
        <strain evidence="6">HLG_WM_MAG_06</strain>
    </source>
</reference>
<name>A0A6S6T236_9BACT</name>
<accession>A0A6S6T236</accession>
<evidence type="ECO:0000256" key="4">
    <source>
        <dbReference type="ARBA" id="ARBA00023136"/>
    </source>
</evidence>
<gene>
    <name evidence="6" type="ORF">HELGO_WM1306</name>
</gene>
<feature type="transmembrane region" description="Helical" evidence="5">
    <location>
        <begin position="108"/>
        <end position="129"/>
    </location>
</feature>
<dbReference type="PANTHER" id="PTHR37306">
    <property type="entry name" value="COLICIN V PRODUCTION PROTEIN"/>
    <property type="match status" value="1"/>
</dbReference>
<dbReference type="GO" id="GO:0016020">
    <property type="term" value="C:membrane"/>
    <property type="evidence" value="ECO:0007669"/>
    <property type="project" value="UniProtKB-SubCell"/>
</dbReference>
<feature type="transmembrane region" description="Helical" evidence="5">
    <location>
        <begin position="33"/>
        <end position="51"/>
    </location>
</feature>
<evidence type="ECO:0000256" key="1">
    <source>
        <dbReference type="ARBA" id="ARBA00004141"/>
    </source>
</evidence>
<comment type="subcellular location">
    <subcellularLocation>
        <location evidence="1">Membrane</location>
        <topology evidence="1">Multi-pass membrane protein</topology>
    </subcellularLocation>
</comment>
<evidence type="ECO:0000256" key="3">
    <source>
        <dbReference type="ARBA" id="ARBA00022989"/>
    </source>
</evidence>
<feature type="transmembrane region" description="Helical" evidence="5">
    <location>
        <begin position="6"/>
        <end position="26"/>
    </location>
</feature>
<evidence type="ECO:0000256" key="2">
    <source>
        <dbReference type="ARBA" id="ARBA00022692"/>
    </source>
</evidence>
<evidence type="ECO:0000313" key="6">
    <source>
        <dbReference type="EMBL" id="CAA6817151.1"/>
    </source>
</evidence>
<evidence type="ECO:0008006" key="7">
    <source>
        <dbReference type="Google" id="ProtNLM"/>
    </source>
</evidence>
<feature type="transmembrane region" description="Helical" evidence="5">
    <location>
        <begin position="71"/>
        <end position="96"/>
    </location>
</feature>
<organism evidence="6">
    <name type="scientific">uncultured Sulfurovum sp</name>
    <dbReference type="NCBI Taxonomy" id="269237"/>
    <lineage>
        <taxon>Bacteria</taxon>
        <taxon>Pseudomonadati</taxon>
        <taxon>Campylobacterota</taxon>
        <taxon>Epsilonproteobacteria</taxon>
        <taxon>Campylobacterales</taxon>
        <taxon>Sulfurovaceae</taxon>
        <taxon>Sulfurovum</taxon>
        <taxon>environmental samples</taxon>
    </lineage>
</organism>
<dbReference type="EMBL" id="CACVAP010000086">
    <property type="protein sequence ID" value="CAA6817151.1"/>
    <property type="molecule type" value="Genomic_DNA"/>
</dbReference>
<dbReference type="PANTHER" id="PTHR37306:SF1">
    <property type="entry name" value="COLICIN V PRODUCTION PROTEIN"/>
    <property type="match status" value="1"/>
</dbReference>
<keyword evidence="3 5" id="KW-1133">Transmembrane helix</keyword>
<dbReference type="GO" id="GO:0009403">
    <property type="term" value="P:toxin biosynthetic process"/>
    <property type="evidence" value="ECO:0007669"/>
    <property type="project" value="InterPro"/>
</dbReference>
<keyword evidence="2 5" id="KW-0812">Transmembrane</keyword>
<protein>
    <recommendedName>
        <fullName evidence="7">Colicin V production protein</fullName>
    </recommendedName>
</protein>
<dbReference type="AlphaFoldDB" id="A0A6S6T236"/>
<evidence type="ECO:0000256" key="5">
    <source>
        <dbReference type="SAM" id="Phobius"/>
    </source>
</evidence>
<proteinExistence type="predicted"/>
<dbReference type="InterPro" id="IPR003825">
    <property type="entry name" value="Colicin-V_CvpA"/>
</dbReference>
<keyword evidence="4 5" id="KW-0472">Membrane</keyword>